<dbReference type="EMBL" id="CAJZAG010000012">
    <property type="protein sequence ID" value="CAG9183851.1"/>
    <property type="molecule type" value="Genomic_DNA"/>
</dbReference>
<comment type="caution">
    <text evidence="1">The sequence shown here is derived from an EMBL/GenBank/DDBJ whole genome shotgun (WGS) entry which is preliminary data.</text>
</comment>
<dbReference type="Proteomes" id="UP000706525">
    <property type="component" value="Unassembled WGS sequence"/>
</dbReference>
<gene>
    <name evidence="1" type="ORF">LMG32289_05442</name>
</gene>
<dbReference type="RefSeq" id="WP_223994045.1">
    <property type="nucleotide sequence ID" value="NZ_CAJZAG010000012.1"/>
</dbReference>
<evidence type="ECO:0000313" key="2">
    <source>
        <dbReference type="Proteomes" id="UP000706525"/>
    </source>
</evidence>
<reference evidence="1 2" key="1">
    <citation type="submission" date="2021-08" db="EMBL/GenBank/DDBJ databases">
        <authorList>
            <person name="Peeters C."/>
        </authorList>
    </citation>
    <scope>NUCLEOTIDE SEQUENCE [LARGE SCALE GENOMIC DNA]</scope>
    <source>
        <strain evidence="1 2">LMG 32289</strain>
    </source>
</reference>
<protein>
    <submittedName>
        <fullName evidence="1">Uncharacterized protein</fullName>
    </submittedName>
</protein>
<accession>A0ABM8XUD9</accession>
<sequence length="154" mass="16373">MPVQPRGGRLSAFLLQMTLALALLGLVDTSGYAGYDTLGLHRVTVRATVVPLTEVAASASVSPVFRLVLDLKPVGGVGIPAEKLSVAVAPECPAQYVRGDSVLVDVARTRLSARTLAFAVQVLDGPPCRVELDRQAHKRLPLNEKDAVSHIRKS</sequence>
<proteinExistence type="predicted"/>
<organism evidence="1 2">
    <name type="scientific">Cupriavidus pampae</name>
    <dbReference type="NCBI Taxonomy" id="659251"/>
    <lineage>
        <taxon>Bacteria</taxon>
        <taxon>Pseudomonadati</taxon>
        <taxon>Pseudomonadota</taxon>
        <taxon>Betaproteobacteria</taxon>
        <taxon>Burkholderiales</taxon>
        <taxon>Burkholderiaceae</taxon>
        <taxon>Cupriavidus</taxon>
    </lineage>
</organism>
<name>A0ABM8XUD9_9BURK</name>
<evidence type="ECO:0000313" key="1">
    <source>
        <dbReference type="EMBL" id="CAG9183851.1"/>
    </source>
</evidence>
<keyword evidence="2" id="KW-1185">Reference proteome</keyword>